<organism evidence="1 2">
    <name type="scientific">Cohnella hashimotonis</name>
    <dbReference type="NCBI Taxonomy" id="2826895"/>
    <lineage>
        <taxon>Bacteria</taxon>
        <taxon>Bacillati</taxon>
        <taxon>Bacillota</taxon>
        <taxon>Bacilli</taxon>
        <taxon>Bacillales</taxon>
        <taxon>Paenibacillaceae</taxon>
        <taxon>Cohnella</taxon>
    </lineage>
</organism>
<comment type="caution">
    <text evidence="1">The sequence shown here is derived from an EMBL/GenBank/DDBJ whole genome shotgun (WGS) entry which is preliminary data.</text>
</comment>
<sequence length="678" mass="77134">MEAASSSYEKWIWIELIGFDNRESDFGVTAYLETVGFIPQSIFLLLYTPDFIHAHKGMESEWRLPMESCSYGARPYGKLHDRQDWTNLQLRGLVKELQKHGIDVYCSFFDIYQFHVGDSLQAGAWCAAHPELYEMRKTGEAFPAINPLKRLKDGSWYEDLFVQDLIRVIQDYGFNGYHGADGYTSPRLSLAVTDYSDDMVGQFIAAAAVPFDTEFAARCDDNPPEMERRADWIWHHKRLEWIQFHVERWGRLWDKIMLAIRKAGKKAYINTAWTRDPFEALYRFGVDYRRLAASGVDGFVVETVGASLSAGAGETEYEPDAEFMAMLLTIKAYVPDTKLICLNAIQDTNEQWDALSHAPTVLERDIYALSNLYIQKAAGLSRCSGGFMACLGDGIIRDGWNWIAKRWDGGFDGAPERVVGITMVWSDRLLDRSLADYAVSRQWPVHKYMTEFISRGVPLHSIINVKDVPQANGPILVTLLHLLPDDELQRVLDYRHASSVLIGVMTERMARIPVIAEWQIGCKINELFCVIRNRDGSVLSVFTMKGYAEPDHQEEQRMAKFKEGMSWLESLHFKPVDEAFLSSCVEGIMAHTDVPIVLRNKAFIRTAVFEMAPQRWRILISNLHLNYKSAHLDVGCPIEQVTVLTDFPGIPVTPRGSEINLYVPGRGVVMIELTLQAK</sequence>
<evidence type="ECO:0000313" key="2">
    <source>
        <dbReference type="Proteomes" id="UP001161691"/>
    </source>
</evidence>
<accession>A0ABT6TCP6</accession>
<protein>
    <recommendedName>
        <fullName evidence="3">Alpha-galactosidase</fullName>
    </recommendedName>
</protein>
<dbReference type="RefSeq" id="WP_282907452.1">
    <property type="nucleotide sequence ID" value="NZ_JAGRPV010000001.1"/>
</dbReference>
<proteinExistence type="predicted"/>
<gene>
    <name evidence="1" type="ORF">KB449_05720</name>
</gene>
<evidence type="ECO:0000313" key="1">
    <source>
        <dbReference type="EMBL" id="MDI4644450.1"/>
    </source>
</evidence>
<keyword evidence="2" id="KW-1185">Reference proteome</keyword>
<dbReference type="EMBL" id="JAGRPV010000001">
    <property type="protein sequence ID" value="MDI4644450.1"/>
    <property type="molecule type" value="Genomic_DNA"/>
</dbReference>
<dbReference type="Proteomes" id="UP001161691">
    <property type="component" value="Unassembled WGS sequence"/>
</dbReference>
<name>A0ABT6TCP6_9BACL</name>
<reference evidence="1" key="1">
    <citation type="submission" date="2023-04" db="EMBL/GenBank/DDBJ databases">
        <title>Comparative genomic analysis of Cohnella hashimotonis sp. nov., isolated from the International Space Station.</title>
        <authorList>
            <person name="Venkateswaran K."/>
            <person name="Simpson A."/>
        </authorList>
    </citation>
    <scope>NUCLEOTIDE SEQUENCE</scope>
    <source>
        <strain evidence="1">F6_2S_P_1</strain>
    </source>
</reference>
<evidence type="ECO:0008006" key="3">
    <source>
        <dbReference type="Google" id="ProtNLM"/>
    </source>
</evidence>